<dbReference type="InterPro" id="IPR011990">
    <property type="entry name" value="TPR-like_helical_dom_sf"/>
</dbReference>
<dbReference type="SMART" id="SM00028">
    <property type="entry name" value="TPR"/>
    <property type="match status" value="1"/>
</dbReference>
<name>A0A8B6FF82_MYTGA</name>
<evidence type="ECO:0000313" key="2">
    <source>
        <dbReference type="EMBL" id="VDI47168.1"/>
    </source>
</evidence>
<feature type="region of interest" description="Disordered" evidence="1">
    <location>
        <begin position="147"/>
        <end position="194"/>
    </location>
</feature>
<dbReference type="SUPFAM" id="SSF48452">
    <property type="entry name" value="TPR-like"/>
    <property type="match status" value="1"/>
</dbReference>
<dbReference type="GO" id="GO:0006457">
    <property type="term" value="P:protein folding"/>
    <property type="evidence" value="ECO:0007669"/>
    <property type="project" value="TreeGrafter"/>
</dbReference>
<comment type="caution">
    <text evidence="2">The sequence shown here is derived from an EMBL/GenBank/DDBJ whole genome shotgun (WGS) entry which is preliminary data.</text>
</comment>
<dbReference type="GO" id="GO:0051879">
    <property type="term" value="F:Hsp90 protein binding"/>
    <property type="evidence" value="ECO:0007669"/>
    <property type="project" value="TreeGrafter"/>
</dbReference>
<dbReference type="Pfam" id="PF00515">
    <property type="entry name" value="TPR_1"/>
    <property type="match status" value="1"/>
</dbReference>
<keyword evidence="3" id="KW-1185">Reference proteome</keyword>
<dbReference type="AlphaFoldDB" id="A0A8B6FF82"/>
<dbReference type="Proteomes" id="UP000596742">
    <property type="component" value="Unassembled WGS sequence"/>
</dbReference>
<dbReference type="InterPro" id="IPR019734">
    <property type="entry name" value="TPR_rpt"/>
</dbReference>
<proteinExistence type="predicted"/>
<feature type="compositionally biased region" description="Polar residues" evidence="1">
    <location>
        <begin position="163"/>
        <end position="178"/>
    </location>
</feature>
<accession>A0A8B6FF82</accession>
<dbReference type="GO" id="GO:0005829">
    <property type="term" value="C:cytosol"/>
    <property type="evidence" value="ECO:0007669"/>
    <property type="project" value="TreeGrafter"/>
</dbReference>
<feature type="compositionally biased region" description="Basic and acidic residues" evidence="1">
    <location>
        <begin position="148"/>
        <end position="158"/>
    </location>
</feature>
<dbReference type="GO" id="GO:0005634">
    <property type="term" value="C:nucleus"/>
    <property type="evidence" value="ECO:0007669"/>
    <property type="project" value="TreeGrafter"/>
</dbReference>
<protein>
    <submittedName>
        <fullName evidence="2">Uncharacterized protein</fullName>
    </submittedName>
</protein>
<dbReference type="OrthoDB" id="6155756at2759"/>
<organism evidence="2 3">
    <name type="scientific">Mytilus galloprovincialis</name>
    <name type="common">Mediterranean mussel</name>
    <dbReference type="NCBI Taxonomy" id="29158"/>
    <lineage>
        <taxon>Eukaryota</taxon>
        <taxon>Metazoa</taxon>
        <taxon>Spiralia</taxon>
        <taxon>Lophotrochozoa</taxon>
        <taxon>Mollusca</taxon>
        <taxon>Bivalvia</taxon>
        <taxon>Autobranchia</taxon>
        <taxon>Pteriomorphia</taxon>
        <taxon>Mytilida</taxon>
        <taxon>Mytiloidea</taxon>
        <taxon>Mytilidae</taxon>
        <taxon>Mytilinae</taxon>
        <taxon>Mytilus</taxon>
    </lineage>
</organism>
<dbReference type="EMBL" id="UYJE01006576">
    <property type="protein sequence ID" value="VDI47168.1"/>
    <property type="molecule type" value="Genomic_DNA"/>
</dbReference>
<gene>
    <name evidence="2" type="ORF">MGAL_10B027916</name>
</gene>
<dbReference type="PANTHER" id="PTHR46035">
    <property type="entry name" value="TETRATRICOPEPTIDE REPEAT PROTEIN 4"/>
    <property type="match status" value="1"/>
</dbReference>
<dbReference type="Gene3D" id="1.25.40.10">
    <property type="entry name" value="Tetratricopeptide repeat domain"/>
    <property type="match status" value="1"/>
</dbReference>
<reference evidence="2" key="1">
    <citation type="submission" date="2018-11" db="EMBL/GenBank/DDBJ databases">
        <authorList>
            <person name="Alioto T."/>
            <person name="Alioto T."/>
        </authorList>
    </citation>
    <scope>NUCLEOTIDE SEQUENCE</scope>
</reference>
<sequence length="194" mass="22777">MHYRNALFIARILSTRFYHEVDKEFLSTLFSNRAFCCLKKDMYTEAIQDCESAIRINENNIKAYYRQVLRLKAQKKHAEALKVAEMGYLKQPSVFKETVEELREIVEQHAKTYKTQVSIEKSSTIIERDELDPDWLKGTNIKIRKKEKSNNKSNKQEKVNNNLNVTPSRNVLTPISMNEDTSTESDSEYSDDRR</sequence>
<dbReference type="PANTHER" id="PTHR46035:SF3">
    <property type="entry name" value="TRANSLOCATION PROTEIN SEC72"/>
    <property type="match status" value="1"/>
</dbReference>
<evidence type="ECO:0000256" key="1">
    <source>
        <dbReference type="SAM" id="MobiDB-lite"/>
    </source>
</evidence>
<feature type="compositionally biased region" description="Acidic residues" evidence="1">
    <location>
        <begin position="181"/>
        <end position="194"/>
    </location>
</feature>
<evidence type="ECO:0000313" key="3">
    <source>
        <dbReference type="Proteomes" id="UP000596742"/>
    </source>
</evidence>
<dbReference type="GO" id="GO:0030544">
    <property type="term" value="F:Hsp70 protein binding"/>
    <property type="evidence" value="ECO:0007669"/>
    <property type="project" value="TreeGrafter"/>
</dbReference>